<protein>
    <submittedName>
        <fullName evidence="2">Uncharacterized protein</fullName>
    </submittedName>
</protein>
<keyword evidence="3" id="KW-1185">Reference proteome</keyword>
<accession>A0AAD5BYJ2</accession>
<sequence length="200" mass="22907">NYIKPIHPSLSHFTHKPHTLNHGEPREKKEAKRPTAATVKEIRFAEEKERESGNRERVTEEEDKAVATVVVPAVAPAFVTESFKHRNNGNNEVWVRRLTWSTKINPSLVKKSIARNPLQKPLLLCRSVPFSVDDEYVADCVVKKTLLRRQVCAKNQHGAFIYGAFIYESFESNFELGFRIKCFLVFDYACIASVGQYNNN</sequence>
<feature type="compositionally biased region" description="Basic and acidic residues" evidence="1">
    <location>
        <begin position="21"/>
        <end position="33"/>
    </location>
</feature>
<organism evidence="2 3">
    <name type="scientific">Ambrosia artemisiifolia</name>
    <name type="common">Common ragweed</name>
    <dbReference type="NCBI Taxonomy" id="4212"/>
    <lineage>
        <taxon>Eukaryota</taxon>
        <taxon>Viridiplantae</taxon>
        <taxon>Streptophyta</taxon>
        <taxon>Embryophyta</taxon>
        <taxon>Tracheophyta</taxon>
        <taxon>Spermatophyta</taxon>
        <taxon>Magnoliopsida</taxon>
        <taxon>eudicotyledons</taxon>
        <taxon>Gunneridae</taxon>
        <taxon>Pentapetalae</taxon>
        <taxon>asterids</taxon>
        <taxon>campanulids</taxon>
        <taxon>Asterales</taxon>
        <taxon>Asteraceae</taxon>
        <taxon>Asteroideae</taxon>
        <taxon>Heliantheae alliance</taxon>
        <taxon>Heliantheae</taxon>
        <taxon>Ambrosia</taxon>
    </lineage>
</organism>
<reference evidence="2" key="1">
    <citation type="submission" date="2022-06" db="EMBL/GenBank/DDBJ databases">
        <title>Uncovering the hologenomic basis of an extraordinary plant invasion.</title>
        <authorList>
            <person name="Bieker V.C."/>
            <person name="Martin M.D."/>
            <person name="Gilbert T."/>
            <person name="Hodgins K."/>
            <person name="Battlay P."/>
            <person name="Petersen B."/>
            <person name="Wilson J."/>
        </authorList>
    </citation>
    <scope>NUCLEOTIDE SEQUENCE</scope>
    <source>
        <strain evidence="2">AA19_3_7</strain>
        <tissue evidence="2">Leaf</tissue>
    </source>
</reference>
<dbReference type="AlphaFoldDB" id="A0AAD5BYJ2"/>
<evidence type="ECO:0000313" key="2">
    <source>
        <dbReference type="EMBL" id="KAI7730761.1"/>
    </source>
</evidence>
<name>A0AAD5BYJ2_AMBAR</name>
<evidence type="ECO:0000256" key="1">
    <source>
        <dbReference type="SAM" id="MobiDB-lite"/>
    </source>
</evidence>
<dbReference type="Proteomes" id="UP001206925">
    <property type="component" value="Unassembled WGS sequence"/>
</dbReference>
<evidence type="ECO:0000313" key="3">
    <source>
        <dbReference type="Proteomes" id="UP001206925"/>
    </source>
</evidence>
<proteinExistence type="predicted"/>
<feature type="non-terminal residue" evidence="2">
    <location>
        <position position="1"/>
    </location>
</feature>
<comment type="caution">
    <text evidence="2">The sequence shown here is derived from an EMBL/GenBank/DDBJ whole genome shotgun (WGS) entry which is preliminary data.</text>
</comment>
<gene>
    <name evidence="2" type="ORF">M8C21_017506</name>
</gene>
<feature type="region of interest" description="Disordered" evidence="1">
    <location>
        <begin position="1"/>
        <end position="37"/>
    </location>
</feature>
<dbReference type="EMBL" id="JAMZMK010010659">
    <property type="protein sequence ID" value="KAI7730761.1"/>
    <property type="molecule type" value="Genomic_DNA"/>
</dbReference>